<keyword evidence="3 5" id="KW-0067">ATP-binding</keyword>
<dbReference type="SUPFAM" id="SSF52540">
    <property type="entry name" value="P-loop containing nucleoside triphosphate hydrolases"/>
    <property type="match status" value="1"/>
</dbReference>
<dbReference type="GO" id="GO:0016887">
    <property type="term" value="F:ATP hydrolysis activity"/>
    <property type="evidence" value="ECO:0007669"/>
    <property type="project" value="InterPro"/>
</dbReference>
<dbReference type="PROSITE" id="PS50893">
    <property type="entry name" value="ABC_TRANSPORTER_2"/>
    <property type="match status" value="1"/>
</dbReference>
<dbReference type="InterPro" id="IPR003439">
    <property type="entry name" value="ABC_transporter-like_ATP-bd"/>
</dbReference>
<dbReference type="InterPro" id="IPR017871">
    <property type="entry name" value="ABC_transporter-like_CS"/>
</dbReference>
<proteinExistence type="predicted"/>
<keyword evidence="2" id="KW-0547">Nucleotide-binding</keyword>
<dbReference type="RefSeq" id="WP_271011163.1">
    <property type="nucleotide sequence ID" value="NZ_JAQIFT010000014.1"/>
</dbReference>
<evidence type="ECO:0000256" key="2">
    <source>
        <dbReference type="ARBA" id="ARBA00022741"/>
    </source>
</evidence>
<dbReference type="EMBL" id="JAQIFT010000014">
    <property type="protein sequence ID" value="MDA3730559.1"/>
    <property type="molecule type" value="Genomic_DNA"/>
</dbReference>
<dbReference type="PROSITE" id="PS00211">
    <property type="entry name" value="ABC_TRANSPORTER_1"/>
    <property type="match status" value="1"/>
</dbReference>
<evidence type="ECO:0000256" key="1">
    <source>
        <dbReference type="ARBA" id="ARBA00022448"/>
    </source>
</evidence>
<organism evidence="5 6">
    <name type="scientific">Holtiella tumoricola</name>
    <dbReference type="NCBI Taxonomy" id="3018743"/>
    <lineage>
        <taxon>Bacteria</taxon>
        <taxon>Bacillati</taxon>
        <taxon>Bacillota</taxon>
        <taxon>Clostridia</taxon>
        <taxon>Lachnospirales</taxon>
        <taxon>Cellulosilyticaceae</taxon>
        <taxon>Holtiella</taxon>
    </lineage>
</organism>
<protein>
    <submittedName>
        <fullName evidence="5">ATP-binding cassette domain-containing protein</fullName>
    </submittedName>
</protein>
<keyword evidence="6" id="KW-1185">Reference proteome</keyword>
<sequence length="244" mass="26840">MIELSNVTFSYEAKRVLGPLSLSIQAGSTCALIGPSGCGKTTLLHLLAGLLTPTEGTIQVAQQPLIAPRAQTSVILQNLGLLPWKTVYDNVALALINSKLSKVQLQDKLLPLLDTLGLKEYSSKYPHQLSGGQKQRVAIARTLITNPDVLLLDEATSALDEITKEKLQHLILDIYHQNPMTLVFVTHSIEEAVFLGQTIIIMNNGHISHTLSNPLFGCNDAKEHLDFYKQCLEIRKLLKEDQAL</sequence>
<dbReference type="Proteomes" id="UP001169242">
    <property type="component" value="Unassembled WGS sequence"/>
</dbReference>
<comment type="caution">
    <text evidence="5">The sequence shown here is derived from an EMBL/GenBank/DDBJ whole genome shotgun (WGS) entry which is preliminary data.</text>
</comment>
<dbReference type="Gene3D" id="3.40.50.300">
    <property type="entry name" value="P-loop containing nucleotide triphosphate hydrolases"/>
    <property type="match status" value="1"/>
</dbReference>
<evidence type="ECO:0000256" key="3">
    <source>
        <dbReference type="ARBA" id="ARBA00022840"/>
    </source>
</evidence>
<name>A0AA42DKD2_9FIRM</name>
<dbReference type="PANTHER" id="PTHR42781:SF8">
    <property type="entry name" value="BICARBONATE TRANSPORT ATP-BINDING PROTEIN CMPC"/>
    <property type="match status" value="1"/>
</dbReference>
<evidence type="ECO:0000313" key="6">
    <source>
        <dbReference type="Proteomes" id="UP001169242"/>
    </source>
</evidence>
<keyword evidence="1" id="KW-0813">Transport</keyword>
<dbReference type="SMART" id="SM00382">
    <property type="entry name" value="AAA"/>
    <property type="match status" value="1"/>
</dbReference>
<dbReference type="InterPro" id="IPR050093">
    <property type="entry name" value="ABC_SmlMolc_Importer"/>
</dbReference>
<dbReference type="AlphaFoldDB" id="A0AA42DKD2"/>
<dbReference type="InterPro" id="IPR027417">
    <property type="entry name" value="P-loop_NTPase"/>
</dbReference>
<accession>A0AA42DKD2</accession>
<feature type="domain" description="ABC transporter" evidence="4">
    <location>
        <begin position="2"/>
        <end position="229"/>
    </location>
</feature>
<dbReference type="Pfam" id="PF00005">
    <property type="entry name" value="ABC_tran"/>
    <property type="match status" value="1"/>
</dbReference>
<evidence type="ECO:0000313" key="5">
    <source>
        <dbReference type="EMBL" id="MDA3730559.1"/>
    </source>
</evidence>
<dbReference type="PANTHER" id="PTHR42781">
    <property type="entry name" value="SPERMIDINE/PUTRESCINE IMPORT ATP-BINDING PROTEIN POTA"/>
    <property type="match status" value="1"/>
</dbReference>
<evidence type="ECO:0000259" key="4">
    <source>
        <dbReference type="PROSITE" id="PS50893"/>
    </source>
</evidence>
<dbReference type="GO" id="GO:0005524">
    <property type="term" value="F:ATP binding"/>
    <property type="evidence" value="ECO:0007669"/>
    <property type="project" value="UniProtKB-KW"/>
</dbReference>
<gene>
    <name evidence="5" type="ORF">PBV87_03445</name>
</gene>
<reference evidence="5" key="1">
    <citation type="journal article" date="2023" name="Int. J. Syst. Evol. Microbiol.">
        <title>&lt;i&gt;Holtiella tumoricola&lt;/i&gt; gen. nov. sp. nov., isolated from a human clinical sample.</title>
        <authorList>
            <person name="Allen-Vercoe E."/>
            <person name="Daigneault M.C."/>
            <person name="Vancuren S.J."/>
            <person name="Cochrane K."/>
            <person name="O'Neal L.L."/>
            <person name="Sankaranarayanan K."/>
            <person name="Lawson P.A."/>
        </authorList>
    </citation>
    <scope>NUCLEOTIDE SEQUENCE</scope>
    <source>
        <strain evidence="5">CC70A</strain>
    </source>
</reference>
<dbReference type="InterPro" id="IPR003593">
    <property type="entry name" value="AAA+_ATPase"/>
</dbReference>